<evidence type="ECO:0000256" key="3">
    <source>
        <dbReference type="ARBA" id="ARBA00023080"/>
    </source>
</evidence>
<organism evidence="5 6">
    <name type="scientific">Oleomonas cavernae</name>
    <dbReference type="NCBI Taxonomy" id="2320859"/>
    <lineage>
        <taxon>Bacteria</taxon>
        <taxon>Pseudomonadati</taxon>
        <taxon>Pseudomonadota</taxon>
        <taxon>Alphaproteobacteria</taxon>
        <taxon>Acetobacterales</taxon>
        <taxon>Acetobacteraceae</taxon>
        <taxon>Oleomonas</taxon>
    </lineage>
</organism>
<reference evidence="5 6" key="1">
    <citation type="submission" date="2018-09" db="EMBL/GenBank/DDBJ databases">
        <authorList>
            <person name="Zhu H."/>
        </authorList>
    </citation>
    <scope>NUCLEOTIDE SEQUENCE [LARGE SCALE GENOMIC DNA]</scope>
    <source>
        <strain evidence="5 6">K1W22B-8</strain>
    </source>
</reference>
<protein>
    <recommendedName>
        <fullName evidence="4">Nucleoside triphosphate pyrophosphatase</fullName>
        <ecNumber evidence="4">3.6.1.9</ecNumber>
    </recommendedName>
    <alternativeName>
        <fullName evidence="4">Nucleotide pyrophosphatase</fullName>
        <shortName evidence="4">Nucleotide PPase</shortName>
    </alternativeName>
</protein>
<keyword evidence="6" id="KW-1185">Reference proteome</keyword>
<feature type="active site" description="Proton acceptor" evidence="4">
    <location>
        <position position="81"/>
    </location>
</feature>
<keyword evidence="4" id="KW-0963">Cytoplasm</keyword>
<keyword evidence="3 4" id="KW-0546">Nucleotide metabolism</keyword>
<evidence type="ECO:0000256" key="4">
    <source>
        <dbReference type="HAMAP-Rule" id="MF_00528"/>
    </source>
</evidence>
<proteinExistence type="inferred from homology"/>
<comment type="catalytic activity">
    <reaction evidence="4">
        <text>a ribonucleoside 5'-triphosphate + H2O = a ribonucleoside 5'-phosphate + diphosphate + H(+)</text>
        <dbReference type="Rhea" id="RHEA:23996"/>
        <dbReference type="ChEBI" id="CHEBI:15377"/>
        <dbReference type="ChEBI" id="CHEBI:15378"/>
        <dbReference type="ChEBI" id="CHEBI:33019"/>
        <dbReference type="ChEBI" id="CHEBI:58043"/>
        <dbReference type="ChEBI" id="CHEBI:61557"/>
        <dbReference type="EC" id="3.6.1.9"/>
    </reaction>
</comment>
<dbReference type="InterPro" id="IPR029001">
    <property type="entry name" value="ITPase-like_fam"/>
</dbReference>
<dbReference type="GO" id="GO:0009117">
    <property type="term" value="P:nucleotide metabolic process"/>
    <property type="evidence" value="ECO:0007669"/>
    <property type="project" value="UniProtKB-KW"/>
</dbReference>
<evidence type="ECO:0000256" key="1">
    <source>
        <dbReference type="ARBA" id="ARBA00001968"/>
    </source>
</evidence>
<accession>A0A418WI41</accession>
<comment type="cofactor">
    <cofactor evidence="1 4">
        <name>a divalent metal cation</name>
        <dbReference type="ChEBI" id="CHEBI:60240"/>
    </cofactor>
</comment>
<dbReference type="OrthoDB" id="9813962at2"/>
<sequence>MSSLPVARAVVLASGSTTRRAMFEAAGIPIGIDPAHVDEAELKRSMLADAVPPRDIADFLAELKAVRVSNRWNGALVIGADQVLVQNGVVFDKPADLDHARAHLQALRGRRHELISAVVIAENGAVVWRHMATAKLEMRPFSDQFLDAYLAAAGERVLASVSAYQVEGLGLQLFNRIEGDHFTILGLPLLAVLDYLRLRGVLAS</sequence>
<comment type="caution">
    <text evidence="5">The sequence shown here is derived from an EMBL/GenBank/DDBJ whole genome shotgun (WGS) entry which is preliminary data.</text>
</comment>
<dbReference type="GO" id="GO:0005737">
    <property type="term" value="C:cytoplasm"/>
    <property type="evidence" value="ECO:0007669"/>
    <property type="project" value="UniProtKB-SubCell"/>
</dbReference>
<dbReference type="GO" id="GO:0047429">
    <property type="term" value="F:nucleoside triphosphate diphosphatase activity"/>
    <property type="evidence" value="ECO:0007669"/>
    <property type="project" value="UniProtKB-EC"/>
</dbReference>
<comment type="similarity">
    <text evidence="4">Belongs to the Maf family.</text>
</comment>
<dbReference type="PANTHER" id="PTHR43213">
    <property type="entry name" value="BIFUNCTIONAL DTTP/UTP PYROPHOSPHATASE/METHYLTRANSFERASE PROTEIN-RELATED"/>
    <property type="match status" value="1"/>
</dbReference>
<dbReference type="CDD" id="cd00555">
    <property type="entry name" value="Maf"/>
    <property type="match status" value="1"/>
</dbReference>
<comment type="function">
    <text evidence="4">Nucleoside triphosphate pyrophosphatase. May have a dual role in cell division arrest and in preventing the incorporation of modified nucleotides into cellular nucleic acids.</text>
</comment>
<comment type="caution">
    <text evidence="4">Lacks conserved residue(s) required for the propagation of feature annotation.</text>
</comment>
<dbReference type="AlphaFoldDB" id="A0A418WI41"/>
<evidence type="ECO:0000256" key="2">
    <source>
        <dbReference type="ARBA" id="ARBA00022801"/>
    </source>
</evidence>
<evidence type="ECO:0000313" key="5">
    <source>
        <dbReference type="EMBL" id="RJF89658.1"/>
    </source>
</evidence>
<name>A0A418WI41_9PROT</name>
<gene>
    <name evidence="5" type="ORF">D3874_24025</name>
</gene>
<dbReference type="Gene3D" id="3.90.950.10">
    <property type="match status" value="1"/>
</dbReference>
<comment type="catalytic activity">
    <reaction evidence="4">
        <text>a 2'-deoxyribonucleoside 5'-triphosphate + H2O = a 2'-deoxyribonucleoside 5'-phosphate + diphosphate + H(+)</text>
        <dbReference type="Rhea" id="RHEA:44644"/>
        <dbReference type="ChEBI" id="CHEBI:15377"/>
        <dbReference type="ChEBI" id="CHEBI:15378"/>
        <dbReference type="ChEBI" id="CHEBI:33019"/>
        <dbReference type="ChEBI" id="CHEBI:61560"/>
        <dbReference type="ChEBI" id="CHEBI:65317"/>
        <dbReference type="EC" id="3.6.1.9"/>
    </reaction>
</comment>
<dbReference type="PIRSF" id="PIRSF006305">
    <property type="entry name" value="Maf"/>
    <property type="match status" value="1"/>
</dbReference>
<dbReference type="Proteomes" id="UP000284605">
    <property type="component" value="Unassembled WGS sequence"/>
</dbReference>
<dbReference type="Pfam" id="PF02545">
    <property type="entry name" value="Maf"/>
    <property type="match status" value="1"/>
</dbReference>
<evidence type="ECO:0000313" key="6">
    <source>
        <dbReference type="Proteomes" id="UP000284605"/>
    </source>
</evidence>
<dbReference type="SUPFAM" id="SSF52972">
    <property type="entry name" value="ITPase-like"/>
    <property type="match status" value="1"/>
</dbReference>
<keyword evidence="2 4" id="KW-0378">Hydrolase</keyword>
<dbReference type="PANTHER" id="PTHR43213:SF5">
    <property type="entry name" value="BIFUNCTIONAL DTTP_UTP PYROPHOSPHATASE_METHYLTRANSFERASE PROTEIN-RELATED"/>
    <property type="match status" value="1"/>
</dbReference>
<dbReference type="EC" id="3.6.1.9" evidence="4"/>
<dbReference type="InterPro" id="IPR003697">
    <property type="entry name" value="Maf-like"/>
</dbReference>
<dbReference type="EMBL" id="QYUK01000011">
    <property type="protein sequence ID" value="RJF89658.1"/>
    <property type="molecule type" value="Genomic_DNA"/>
</dbReference>
<comment type="subcellular location">
    <subcellularLocation>
        <location evidence="4">Cytoplasm</location>
    </subcellularLocation>
</comment>
<dbReference type="HAMAP" id="MF_00528">
    <property type="entry name" value="Maf"/>
    <property type="match status" value="1"/>
</dbReference>